<keyword evidence="2 5" id="KW-0812">Transmembrane</keyword>
<dbReference type="Pfam" id="PF04479">
    <property type="entry name" value="RTA1"/>
    <property type="match status" value="1"/>
</dbReference>
<feature type="transmembrane region" description="Helical" evidence="5">
    <location>
        <begin position="63"/>
        <end position="83"/>
    </location>
</feature>
<keyword evidence="6" id="KW-0732">Signal</keyword>
<dbReference type="EMBL" id="JACAZE010000005">
    <property type="protein sequence ID" value="KAF7317277.1"/>
    <property type="molecule type" value="Genomic_DNA"/>
</dbReference>
<evidence type="ECO:0000256" key="1">
    <source>
        <dbReference type="ARBA" id="ARBA00004141"/>
    </source>
</evidence>
<feature type="transmembrane region" description="Helical" evidence="5">
    <location>
        <begin position="180"/>
        <end position="199"/>
    </location>
</feature>
<dbReference type="OrthoDB" id="438440at2759"/>
<feature type="signal peptide" evidence="6">
    <location>
        <begin position="1"/>
        <end position="21"/>
    </location>
</feature>
<dbReference type="GO" id="GO:0006629">
    <property type="term" value="P:lipid metabolic process"/>
    <property type="evidence" value="ECO:0007669"/>
    <property type="project" value="InterPro"/>
</dbReference>
<comment type="subcellular location">
    <subcellularLocation>
        <location evidence="1">Membrane</location>
        <topology evidence="1">Multi-pass membrane protein</topology>
    </subcellularLocation>
</comment>
<reference evidence="7" key="1">
    <citation type="submission" date="2020-05" db="EMBL/GenBank/DDBJ databases">
        <title>Mycena genomes resolve the evolution of fungal bioluminescence.</title>
        <authorList>
            <person name="Tsai I.J."/>
        </authorList>
    </citation>
    <scope>NUCLEOTIDE SEQUENCE</scope>
    <source>
        <strain evidence="7">110903Hualien_Pintung</strain>
    </source>
</reference>
<evidence type="ECO:0000313" key="7">
    <source>
        <dbReference type="EMBL" id="KAF7317277.1"/>
    </source>
</evidence>
<dbReference type="PANTHER" id="PTHR31465:SF1">
    <property type="entry name" value="PROTEIN RTA1-RELATED"/>
    <property type="match status" value="1"/>
</dbReference>
<evidence type="ECO:0000256" key="6">
    <source>
        <dbReference type="SAM" id="SignalP"/>
    </source>
</evidence>
<evidence type="ECO:0000256" key="4">
    <source>
        <dbReference type="ARBA" id="ARBA00023136"/>
    </source>
</evidence>
<evidence type="ECO:0000256" key="5">
    <source>
        <dbReference type="SAM" id="Phobius"/>
    </source>
</evidence>
<keyword evidence="8" id="KW-1185">Reference proteome</keyword>
<dbReference type="Gene3D" id="3.40.50.1820">
    <property type="entry name" value="alpha/beta hydrolase"/>
    <property type="match status" value="1"/>
</dbReference>
<keyword evidence="3 5" id="KW-1133">Transmembrane helix</keyword>
<accession>A0A8H6TIF6</accession>
<feature type="transmembrane region" description="Helical" evidence="5">
    <location>
        <begin position="37"/>
        <end position="56"/>
    </location>
</feature>
<proteinExistence type="predicted"/>
<dbReference type="Proteomes" id="UP000613580">
    <property type="component" value="Unassembled WGS sequence"/>
</dbReference>
<evidence type="ECO:0000256" key="2">
    <source>
        <dbReference type="ARBA" id="ARBA00022692"/>
    </source>
</evidence>
<sequence length="464" mass="50538">MPASAALRLLFLFALSGVALAQNQDIGGYAPKKGPAFVALILYGLSALIMWIEFILVRPRRPFIAWLTSGMTAMATGFVLRIIFSNDPTSEGKYIAMDLFILLSPCLFLATNYMILSHLGRLFPQEVVDGNLLVRQSRIVKIFVWSDVTTFFLQASGGALTASKNNSTAKLGNTIAETGIILQAVSYLLFATVFVVFGLRMRQNFPKLWSIQPRTHFRLLSREPIDDWRILFYTTCVTSVGILVRSVFRIVEFVGGYHGRVYTHEGASITDALLDASVILVPFITPGVTPPPGTRVHAGFLAAWDTVAAQITATLAAQRRLHPGHHLVTVGHSLGGALATLAAVSLLQLFPASPILDQTRTYSFGAPRTGNKVFAEWVNSELGSRAFRVVHTNDGVPTMIPTSLGYHHHGVEYWQHEDPPEAKTTLQCDASGEDPCCSASIPSKGVTPAHATYLGITVPTPFCL</sequence>
<keyword evidence="4 5" id="KW-0472">Membrane</keyword>
<dbReference type="GO" id="GO:0016020">
    <property type="term" value="C:membrane"/>
    <property type="evidence" value="ECO:0007669"/>
    <property type="project" value="UniProtKB-SubCell"/>
</dbReference>
<feature type="transmembrane region" description="Helical" evidence="5">
    <location>
        <begin position="95"/>
        <end position="116"/>
    </location>
</feature>
<dbReference type="AlphaFoldDB" id="A0A8H6TIF6"/>
<feature type="chain" id="PRO_5034627240" evidence="6">
    <location>
        <begin position="22"/>
        <end position="464"/>
    </location>
</feature>
<protein>
    <submittedName>
        <fullName evidence="7">Lipase-3 domain-containing protein</fullName>
    </submittedName>
</protein>
<dbReference type="SUPFAM" id="SSF53474">
    <property type="entry name" value="alpha/beta-Hydrolases"/>
    <property type="match status" value="1"/>
</dbReference>
<dbReference type="CDD" id="cd00519">
    <property type="entry name" value="Lipase_3"/>
    <property type="match status" value="1"/>
</dbReference>
<evidence type="ECO:0000313" key="8">
    <source>
        <dbReference type="Proteomes" id="UP000613580"/>
    </source>
</evidence>
<dbReference type="PANTHER" id="PTHR31465">
    <property type="entry name" value="PROTEIN RTA1-RELATED"/>
    <property type="match status" value="1"/>
</dbReference>
<comment type="caution">
    <text evidence="7">The sequence shown here is derived from an EMBL/GenBank/DDBJ whole genome shotgun (WGS) entry which is preliminary data.</text>
</comment>
<dbReference type="InterPro" id="IPR007568">
    <property type="entry name" value="RTA1"/>
</dbReference>
<organism evidence="7 8">
    <name type="scientific">Mycena chlorophos</name>
    <name type="common">Agaric fungus</name>
    <name type="synonym">Agaricus chlorophos</name>
    <dbReference type="NCBI Taxonomy" id="658473"/>
    <lineage>
        <taxon>Eukaryota</taxon>
        <taxon>Fungi</taxon>
        <taxon>Dikarya</taxon>
        <taxon>Basidiomycota</taxon>
        <taxon>Agaricomycotina</taxon>
        <taxon>Agaricomycetes</taxon>
        <taxon>Agaricomycetidae</taxon>
        <taxon>Agaricales</taxon>
        <taxon>Marasmiineae</taxon>
        <taxon>Mycenaceae</taxon>
        <taxon>Mycena</taxon>
    </lineage>
</organism>
<gene>
    <name evidence="7" type="ORF">HMN09_00463000</name>
</gene>
<evidence type="ECO:0000256" key="3">
    <source>
        <dbReference type="ARBA" id="ARBA00022989"/>
    </source>
</evidence>
<dbReference type="InterPro" id="IPR029058">
    <property type="entry name" value="AB_hydrolase_fold"/>
</dbReference>
<name>A0A8H6TIF6_MYCCL</name>